<dbReference type="OrthoDB" id="78026at2157"/>
<dbReference type="Proteomes" id="UP000217528">
    <property type="component" value="Unassembled WGS sequence"/>
</dbReference>
<dbReference type="EMBL" id="LMVN01000027">
    <property type="protein sequence ID" value="PAV06680.1"/>
    <property type="molecule type" value="Genomic_DNA"/>
</dbReference>
<comment type="caution">
    <text evidence="1">The sequence shown here is derived from an EMBL/GenBank/DDBJ whole genome shotgun (WGS) entry which is preliminary data.</text>
</comment>
<gene>
    <name evidence="1" type="ORF">ASJ82_04415</name>
    <name evidence="2" type="ORF">MSCUN_02820</name>
</gene>
<name>A0A2A2HBI8_9EURY</name>
<proteinExistence type="predicted"/>
<keyword evidence="3" id="KW-1185">Reference proteome</keyword>
<reference evidence="2 4" key="1">
    <citation type="submission" date="2016-04" db="EMBL/GenBank/DDBJ databases">
        <title>Genome sequence of Methanosphaera cuniculi DSM 4103.</title>
        <authorList>
            <person name="Poehlein A."/>
            <person name="Seedorf H."/>
            <person name="Daniel R."/>
        </authorList>
    </citation>
    <scope>NUCLEOTIDE SEQUENCE [LARGE SCALE GENOMIC DNA]</scope>
    <source>
        <strain evidence="2 4">DSM 4103</strain>
    </source>
</reference>
<dbReference type="AlphaFoldDB" id="A0A2A2HBI8"/>
<evidence type="ECO:0000313" key="2">
    <source>
        <dbReference type="EMBL" id="PWL08790.1"/>
    </source>
</evidence>
<reference evidence="1 3" key="2">
    <citation type="journal article" date="2017" name="BMC Genomics">
        <title>Genomic analysis of methanogenic archaea reveals a shift towards energy conservation.</title>
        <authorList>
            <person name="Gilmore S.P."/>
            <person name="Henske J.K."/>
            <person name="Sexton J.A."/>
            <person name="Solomon K.V."/>
            <person name="Seppala S."/>
            <person name="Yoo J.I."/>
            <person name="Huyett L.M."/>
            <person name="Pressman A."/>
            <person name="Cogan J.Z."/>
            <person name="Kivenson V."/>
            <person name="Peng X."/>
            <person name="Tan Y."/>
            <person name="Valentine D.L."/>
            <person name="O'Malley M.A."/>
        </authorList>
    </citation>
    <scope>NUCLEOTIDE SEQUENCE [LARGE SCALE GENOMIC DNA]</scope>
    <source>
        <strain evidence="1 3">1R-7</strain>
    </source>
</reference>
<dbReference type="EMBL" id="LWMS01000009">
    <property type="protein sequence ID" value="PWL08790.1"/>
    <property type="molecule type" value="Genomic_DNA"/>
</dbReference>
<sequence length="108" mass="12791">MKNKVERLDRRMVDLNNDLQNRRTNPDFGFEDIDSVDMSLKIIVNLKNYEDDENIEDGIYIYMDDTGKIINAEYFIKEDGEVTIISFDEEQLELIIELYKNVFTVNVD</sequence>
<dbReference type="Proteomes" id="UP000246004">
    <property type="component" value="Unassembled WGS sequence"/>
</dbReference>
<evidence type="ECO:0000313" key="3">
    <source>
        <dbReference type="Proteomes" id="UP000217528"/>
    </source>
</evidence>
<protein>
    <submittedName>
        <fullName evidence="1">Uncharacterized protein</fullName>
    </submittedName>
</protein>
<evidence type="ECO:0000313" key="1">
    <source>
        <dbReference type="EMBL" id="PAV06680.1"/>
    </source>
</evidence>
<evidence type="ECO:0000313" key="4">
    <source>
        <dbReference type="Proteomes" id="UP000246004"/>
    </source>
</evidence>
<organism evidence="1 3">
    <name type="scientific">Methanosphaera cuniculi</name>
    <dbReference type="NCBI Taxonomy" id="1077256"/>
    <lineage>
        <taxon>Archaea</taxon>
        <taxon>Methanobacteriati</taxon>
        <taxon>Methanobacteriota</taxon>
        <taxon>Methanomada group</taxon>
        <taxon>Methanobacteria</taxon>
        <taxon>Methanobacteriales</taxon>
        <taxon>Methanobacteriaceae</taxon>
        <taxon>Methanosphaera</taxon>
    </lineage>
</organism>
<accession>A0A2A2HBI8</accession>
<dbReference type="RefSeq" id="WP_095609320.1">
    <property type="nucleotide sequence ID" value="NZ_CAUHCB010000016.1"/>
</dbReference>